<dbReference type="Gene3D" id="1.10.10.10">
    <property type="entry name" value="Winged helix-like DNA-binding domain superfamily/Winged helix DNA-binding domain"/>
    <property type="match status" value="1"/>
</dbReference>
<dbReference type="CDD" id="cd07377">
    <property type="entry name" value="WHTH_GntR"/>
    <property type="match status" value="1"/>
</dbReference>
<evidence type="ECO:0000256" key="4">
    <source>
        <dbReference type="ARBA" id="ARBA00023125"/>
    </source>
</evidence>
<dbReference type="SMART" id="SM00345">
    <property type="entry name" value="HTH_GNTR"/>
    <property type="match status" value="1"/>
</dbReference>
<keyword evidence="4" id="KW-0238">DNA-binding</keyword>
<dbReference type="InterPro" id="IPR000524">
    <property type="entry name" value="Tscrpt_reg_HTH_GntR"/>
</dbReference>
<dbReference type="PANTHER" id="PTHR46577:SF1">
    <property type="entry name" value="HTH-TYPE TRANSCRIPTIONAL REGULATORY PROTEIN GABR"/>
    <property type="match status" value="1"/>
</dbReference>
<dbReference type="InterPro" id="IPR051446">
    <property type="entry name" value="HTH_trans_reg/aminotransferase"/>
</dbReference>
<protein>
    <submittedName>
        <fullName evidence="7">Transcriptional regulator, GntR family</fullName>
    </submittedName>
</protein>
<gene>
    <name evidence="7" type="ORF">SAMN05443637_10376</name>
</gene>
<sequence>MNGAGSSGPTAAALAARITGRTATRIADDIRRAVDSGVLRAGVRMPTIRALAAELQVSPTTVSEAWHQLTRAGVLRSAGRRGTFVVHPGGMSHLHTASGVITTHLGDGGPDPALLPPLDEAINAGLRAPGLHAHDFAYLTPELLRAVRRTWPFEPEAWTSTEGGSHASFLAISVLADRGGPIALEQPTTPRVHTLLHHRRVPVLEVPWDAHGPQPQELRKALEAGATAFVVQLRGHVPTGLRVTERRLAEMVAVLRDFPDVIVFEDDNLGPLLRDPDPSMGAELPGRVLKVRSYTPAFGLDLRTGVLAGPEPLIRAVNLARGMAGVWTSRILQNALAHLLTDPVTARHVARAGRRYRSRRGSLVSALARHGVHVDGEEGLIIWVPVHSEEDAVERLASVGVVSGPGAPCWFGTPPRPYIRVPTSLLPDGGGAQVNQLAEVIAEVADPDGSVA</sequence>
<keyword evidence="2" id="KW-0663">Pyridoxal phosphate</keyword>
<dbReference type="InterPro" id="IPR036388">
    <property type="entry name" value="WH-like_DNA-bd_sf"/>
</dbReference>
<proteinExistence type="inferred from homology"/>
<keyword evidence="8" id="KW-1185">Reference proteome</keyword>
<accession>A0A1M6Q408</accession>
<evidence type="ECO:0000256" key="1">
    <source>
        <dbReference type="ARBA" id="ARBA00005384"/>
    </source>
</evidence>
<dbReference type="Pfam" id="PF00392">
    <property type="entry name" value="GntR"/>
    <property type="match status" value="1"/>
</dbReference>
<dbReference type="PANTHER" id="PTHR46577">
    <property type="entry name" value="HTH-TYPE TRANSCRIPTIONAL REGULATORY PROTEIN GABR"/>
    <property type="match status" value="1"/>
</dbReference>
<dbReference type="Pfam" id="PF00155">
    <property type="entry name" value="Aminotran_1_2"/>
    <property type="match status" value="1"/>
</dbReference>
<dbReference type="RefSeq" id="WP_159444857.1">
    <property type="nucleotide sequence ID" value="NZ_FRAP01000003.1"/>
</dbReference>
<dbReference type="InterPro" id="IPR015421">
    <property type="entry name" value="PyrdxlP-dep_Trfase_major"/>
</dbReference>
<dbReference type="SUPFAM" id="SSF53383">
    <property type="entry name" value="PLP-dependent transferases"/>
    <property type="match status" value="1"/>
</dbReference>
<evidence type="ECO:0000256" key="3">
    <source>
        <dbReference type="ARBA" id="ARBA00023015"/>
    </source>
</evidence>
<organism evidence="7 8">
    <name type="scientific">Pseudonocardia thermophila</name>
    <dbReference type="NCBI Taxonomy" id="1848"/>
    <lineage>
        <taxon>Bacteria</taxon>
        <taxon>Bacillati</taxon>
        <taxon>Actinomycetota</taxon>
        <taxon>Actinomycetes</taxon>
        <taxon>Pseudonocardiales</taxon>
        <taxon>Pseudonocardiaceae</taxon>
        <taxon>Pseudonocardia</taxon>
    </lineage>
</organism>
<dbReference type="Proteomes" id="UP000184363">
    <property type="component" value="Unassembled WGS sequence"/>
</dbReference>
<feature type="domain" description="HTH gntR-type" evidence="6">
    <location>
        <begin position="20"/>
        <end position="88"/>
    </location>
</feature>
<evidence type="ECO:0000256" key="5">
    <source>
        <dbReference type="ARBA" id="ARBA00023163"/>
    </source>
</evidence>
<dbReference type="EMBL" id="FRAP01000003">
    <property type="protein sequence ID" value="SHK14881.1"/>
    <property type="molecule type" value="Genomic_DNA"/>
</dbReference>
<name>A0A1M6Q408_PSETH</name>
<evidence type="ECO:0000256" key="2">
    <source>
        <dbReference type="ARBA" id="ARBA00022898"/>
    </source>
</evidence>
<evidence type="ECO:0000313" key="7">
    <source>
        <dbReference type="EMBL" id="SHK14881.1"/>
    </source>
</evidence>
<dbReference type="InterPro" id="IPR004839">
    <property type="entry name" value="Aminotransferase_I/II_large"/>
</dbReference>
<comment type="similarity">
    <text evidence="1">In the C-terminal section; belongs to the class-I pyridoxal-phosphate-dependent aminotransferase family.</text>
</comment>
<dbReference type="SUPFAM" id="SSF46785">
    <property type="entry name" value="Winged helix' DNA-binding domain"/>
    <property type="match status" value="1"/>
</dbReference>
<dbReference type="STRING" id="1848.SAMN05443637_10376"/>
<dbReference type="InterPro" id="IPR036390">
    <property type="entry name" value="WH_DNA-bd_sf"/>
</dbReference>
<dbReference type="PROSITE" id="PS50949">
    <property type="entry name" value="HTH_GNTR"/>
    <property type="match status" value="1"/>
</dbReference>
<dbReference type="GO" id="GO:0003677">
    <property type="term" value="F:DNA binding"/>
    <property type="evidence" value="ECO:0007669"/>
    <property type="project" value="UniProtKB-KW"/>
</dbReference>
<dbReference type="CDD" id="cd00609">
    <property type="entry name" value="AAT_like"/>
    <property type="match status" value="1"/>
</dbReference>
<dbReference type="GO" id="GO:0030170">
    <property type="term" value="F:pyridoxal phosphate binding"/>
    <property type="evidence" value="ECO:0007669"/>
    <property type="project" value="InterPro"/>
</dbReference>
<keyword evidence="5" id="KW-0804">Transcription</keyword>
<evidence type="ECO:0000259" key="6">
    <source>
        <dbReference type="PROSITE" id="PS50949"/>
    </source>
</evidence>
<keyword evidence="3" id="KW-0805">Transcription regulation</keyword>
<evidence type="ECO:0000313" key="8">
    <source>
        <dbReference type="Proteomes" id="UP000184363"/>
    </source>
</evidence>
<dbReference type="AlphaFoldDB" id="A0A1M6Q408"/>
<dbReference type="OrthoDB" id="4336542at2"/>
<dbReference type="GO" id="GO:0003700">
    <property type="term" value="F:DNA-binding transcription factor activity"/>
    <property type="evidence" value="ECO:0007669"/>
    <property type="project" value="InterPro"/>
</dbReference>
<dbReference type="Gene3D" id="3.40.640.10">
    <property type="entry name" value="Type I PLP-dependent aspartate aminotransferase-like (Major domain)"/>
    <property type="match status" value="1"/>
</dbReference>
<dbReference type="InterPro" id="IPR015424">
    <property type="entry name" value="PyrdxlP-dep_Trfase"/>
</dbReference>
<reference evidence="7 8" key="1">
    <citation type="submission" date="2016-11" db="EMBL/GenBank/DDBJ databases">
        <authorList>
            <person name="Jaros S."/>
            <person name="Januszkiewicz K."/>
            <person name="Wedrychowicz H."/>
        </authorList>
    </citation>
    <scope>NUCLEOTIDE SEQUENCE [LARGE SCALE GENOMIC DNA]</scope>
    <source>
        <strain evidence="7 8">DSM 43832</strain>
    </source>
</reference>